<protein>
    <submittedName>
        <fullName evidence="2">Uncharacterized protein</fullName>
    </submittedName>
</protein>
<organism evidence="2 3">
    <name type="scientific">Rotaria magnacalcarata</name>
    <dbReference type="NCBI Taxonomy" id="392030"/>
    <lineage>
        <taxon>Eukaryota</taxon>
        <taxon>Metazoa</taxon>
        <taxon>Spiralia</taxon>
        <taxon>Gnathifera</taxon>
        <taxon>Rotifera</taxon>
        <taxon>Eurotatoria</taxon>
        <taxon>Bdelloidea</taxon>
        <taxon>Philodinida</taxon>
        <taxon>Philodinidae</taxon>
        <taxon>Rotaria</taxon>
    </lineage>
</organism>
<proteinExistence type="predicted"/>
<gene>
    <name evidence="2" type="ORF">GIL414_LOCUS29278</name>
</gene>
<evidence type="ECO:0000313" key="2">
    <source>
        <dbReference type="EMBL" id="CAF4380826.1"/>
    </source>
</evidence>
<name>A0A8S2VCP4_9BILA</name>
<dbReference type="AlphaFoldDB" id="A0A8S2VCP4"/>
<dbReference type="EMBL" id="CAJOBJ010052606">
    <property type="protein sequence ID" value="CAF4380826.1"/>
    <property type="molecule type" value="Genomic_DNA"/>
</dbReference>
<dbReference type="Proteomes" id="UP000681720">
    <property type="component" value="Unassembled WGS sequence"/>
</dbReference>
<sequence>MSTPVGNHGPAAHSVDIKPCLKPTTVVT</sequence>
<evidence type="ECO:0000256" key="1">
    <source>
        <dbReference type="SAM" id="MobiDB-lite"/>
    </source>
</evidence>
<feature type="region of interest" description="Disordered" evidence="1">
    <location>
        <begin position="1"/>
        <end position="28"/>
    </location>
</feature>
<reference evidence="2" key="1">
    <citation type="submission" date="2021-02" db="EMBL/GenBank/DDBJ databases">
        <authorList>
            <person name="Nowell W R."/>
        </authorList>
    </citation>
    <scope>NUCLEOTIDE SEQUENCE</scope>
</reference>
<evidence type="ECO:0000313" key="3">
    <source>
        <dbReference type="Proteomes" id="UP000681720"/>
    </source>
</evidence>
<comment type="caution">
    <text evidence="2">The sequence shown here is derived from an EMBL/GenBank/DDBJ whole genome shotgun (WGS) entry which is preliminary data.</text>
</comment>
<feature type="non-terminal residue" evidence="2">
    <location>
        <position position="28"/>
    </location>
</feature>
<accession>A0A8S2VCP4</accession>